<dbReference type="PANTHER" id="PTHR10434">
    <property type="entry name" value="1-ACYL-SN-GLYCEROL-3-PHOSPHATE ACYLTRANSFERASE"/>
    <property type="match status" value="1"/>
</dbReference>
<reference evidence="8 9" key="1">
    <citation type="submission" date="2018-08" db="EMBL/GenBank/DDBJ databases">
        <title>Aphanomyces genome sequencing and annotation.</title>
        <authorList>
            <person name="Minardi D."/>
            <person name="Oidtmann B."/>
            <person name="Van Der Giezen M."/>
            <person name="Studholme D.J."/>
        </authorList>
    </citation>
    <scope>NUCLEOTIDE SEQUENCE [LARGE SCALE GENOMIC DNA]</scope>
    <source>
        <strain evidence="8 9">SA</strain>
    </source>
</reference>
<evidence type="ECO:0000256" key="1">
    <source>
        <dbReference type="ARBA" id="ARBA00005189"/>
    </source>
</evidence>
<dbReference type="PANTHER" id="PTHR10434:SF64">
    <property type="entry name" value="1-ACYL-SN-GLYCEROL-3-PHOSPHATE ACYLTRANSFERASE-RELATED"/>
    <property type="match status" value="1"/>
</dbReference>
<gene>
    <name evidence="8" type="ORF">DYB38_010607</name>
</gene>
<evidence type="ECO:0000259" key="7">
    <source>
        <dbReference type="SMART" id="SM00563"/>
    </source>
</evidence>
<evidence type="ECO:0000256" key="5">
    <source>
        <dbReference type="ARBA" id="ARBA00023315"/>
    </source>
</evidence>
<dbReference type="AlphaFoldDB" id="A0A397DXC8"/>
<dbReference type="Proteomes" id="UP000265716">
    <property type="component" value="Unassembled WGS sequence"/>
</dbReference>
<name>A0A397DXC8_APHAT</name>
<feature type="transmembrane region" description="Helical" evidence="6">
    <location>
        <begin position="166"/>
        <end position="183"/>
    </location>
</feature>
<evidence type="ECO:0000256" key="3">
    <source>
        <dbReference type="ARBA" id="ARBA00022679"/>
    </source>
</evidence>
<proteinExistence type="predicted"/>
<comment type="pathway">
    <text evidence="1">Lipid metabolism.</text>
</comment>
<keyword evidence="3" id="KW-0808">Transferase</keyword>
<evidence type="ECO:0000313" key="9">
    <source>
        <dbReference type="Proteomes" id="UP000265716"/>
    </source>
</evidence>
<evidence type="ECO:0000256" key="6">
    <source>
        <dbReference type="SAM" id="Phobius"/>
    </source>
</evidence>
<sequence length="476" mass="52938">MEARLTELSIAARVTAVEEEVQAFLRSLDTLKKSTTLAQRNHERKKLYKTEEFIRLDIEDELLKLHEVPPTAPDAPVPSDELSQCKDPLVVGYATRLNALRVLLTLEIQPSSHTILEKVYMFVRAATFALVMFGGFFVVCFLVPLRWIHLILRQFDVPNYYLPMDWIQTTFGLALCVASGIQISTNDRVNLTMETTKNDPTVVMFTHGSNLDGLMIQGTSPTSLKFIGKKALFMLPIVGWGFRWGFGNIPIDRSNRYVPILLDHGMTSHLYGRREASKRSLKVLAKAVLEYGRSVAISPEGSRSKTGQLQDFKKGPFYLQSDVNKSITPAIVHGAFELWPPGRIFTLSGKAHVDYLPQFHVDPHKSRNANRLALRRVYLTALAKPVPGSSIHPSFFPILTKGRHVADLSTAPDTPHVLMHVWSIMCLWVVIPGAVAAICGAISRLSTVLGVSTTSGTAQLVASVMVGLETFMHFTC</sequence>
<keyword evidence="5" id="KW-0012">Acyltransferase</keyword>
<evidence type="ECO:0000256" key="4">
    <source>
        <dbReference type="ARBA" id="ARBA00023098"/>
    </source>
</evidence>
<protein>
    <recommendedName>
        <fullName evidence="7">Phospholipid/glycerol acyltransferase domain-containing protein</fullName>
    </recommendedName>
</protein>
<dbReference type="VEuPathDB" id="FungiDB:H257_04720"/>
<organism evidence="8 9">
    <name type="scientific">Aphanomyces astaci</name>
    <name type="common">Crayfish plague agent</name>
    <dbReference type="NCBI Taxonomy" id="112090"/>
    <lineage>
        <taxon>Eukaryota</taxon>
        <taxon>Sar</taxon>
        <taxon>Stramenopiles</taxon>
        <taxon>Oomycota</taxon>
        <taxon>Saprolegniomycetes</taxon>
        <taxon>Saprolegniales</taxon>
        <taxon>Verrucalvaceae</taxon>
        <taxon>Aphanomyces</taxon>
    </lineage>
</organism>
<keyword evidence="4" id="KW-0443">Lipid metabolism</keyword>
<dbReference type="SMART" id="SM00563">
    <property type="entry name" value="PlsC"/>
    <property type="match status" value="1"/>
</dbReference>
<evidence type="ECO:0000256" key="2">
    <source>
        <dbReference type="ARBA" id="ARBA00022516"/>
    </source>
</evidence>
<keyword evidence="6" id="KW-1133">Transmembrane helix</keyword>
<keyword evidence="6" id="KW-0812">Transmembrane</keyword>
<feature type="transmembrane region" description="Helical" evidence="6">
    <location>
        <begin position="419"/>
        <end position="442"/>
    </location>
</feature>
<dbReference type="CDD" id="cd07989">
    <property type="entry name" value="LPLAT_AGPAT-like"/>
    <property type="match status" value="1"/>
</dbReference>
<keyword evidence="2" id="KW-0444">Lipid biosynthesis</keyword>
<accession>A0A397DXC8</accession>
<dbReference type="InterPro" id="IPR002123">
    <property type="entry name" value="Plipid/glycerol_acylTrfase"/>
</dbReference>
<dbReference type="GO" id="GO:0003841">
    <property type="term" value="F:1-acylglycerol-3-phosphate O-acyltransferase activity"/>
    <property type="evidence" value="ECO:0007669"/>
    <property type="project" value="TreeGrafter"/>
</dbReference>
<feature type="transmembrane region" description="Helical" evidence="6">
    <location>
        <begin position="377"/>
        <end position="399"/>
    </location>
</feature>
<feature type="domain" description="Phospholipid/glycerol acyltransferase" evidence="7">
    <location>
        <begin position="201"/>
        <end position="335"/>
    </location>
</feature>
<dbReference type="EMBL" id="QUTC01003654">
    <property type="protein sequence ID" value="RHY68947.1"/>
    <property type="molecule type" value="Genomic_DNA"/>
</dbReference>
<dbReference type="Pfam" id="PF01553">
    <property type="entry name" value="Acyltransferase"/>
    <property type="match status" value="1"/>
</dbReference>
<comment type="caution">
    <text evidence="8">The sequence shown here is derived from an EMBL/GenBank/DDBJ whole genome shotgun (WGS) entry which is preliminary data.</text>
</comment>
<dbReference type="GO" id="GO:0006654">
    <property type="term" value="P:phosphatidic acid biosynthetic process"/>
    <property type="evidence" value="ECO:0007669"/>
    <property type="project" value="TreeGrafter"/>
</dbReference>
<feature type="transmembrane region" description="Helical" evidence="6">
    <location>
        <begin position="122"/>
        <end position="146"/>
    </location>
</feature>
<evidence type="ECO:0000313" key="8">
    <source>
        <dbReference type="EMBL" id="RHY68947.1"/>
    </source>
</evidence>
<keyword evidence="6" id="KW-0472">Membrane</keyword>
<dbReference type="SUPFAM" id="SSF69593">
    <property type="entry name" value="Glycerol-3-phosphate (1)-acyltransferase"/>
    <property type="match status" value="1"/>
</dbReference>